<dbReference type="InterPro" id="IPR050135">
    <property type="entry name" value="dGTPase-like"/>
</dbReference>
<feature type="domain" description="Death" evidence="1">
    <location>
        <begin position="38"/>
        <end position="109"/>
    </location>
</feature>
<organism evidence="2">
    <name type="scientific">Amphimedon queenslandica</name>
    <name type="common">Sponge</name>
    <dbReference type="NCBI Taxonomy" id="400682"/>
    <lineage>
        <taxon>Eukaryota</taxon>
        <taxon>Metazoa</taxon>
        <taxon>Porifera</taxon>
        <taxon>Demospongiae</taxon>
        <taxon>Heteroscleromorpha</taxon>
        <taxon>Haplosclerida</taxon>
        <taxon>Niphatidae</taxon>
        <taxon>Amphimedon</taxon>
    </lineage>
</organism>
<dbReference type="InterPro" id="IPR011029">
    <property type="entry name" value="DEATH-like_dom_sf"/>
</dbReference>
<dbReference type="InterPro" id="IPR000488">
    <property type="entry name" value="Death_dom"/>
</dbReference>
<dbReference type="CDD" id="cd01670">
    <property type="entry name" value="Death"/>
    <property type="match status" value="1"/>
</dbReference>
<dbReference type="SUPFAM" id="SSF47986">
    <property type="entry name" value="DEATH domain"/>
    <property type="match status" value="1"/>
</dbReference>
<dbReference type="GO" id="GO:0007165">
    <property type="term" value="P:signal transduction"/>
    <property type="evidence" value="ECO:0007669"/>
    <property type="project" value="InterPro"/>
</dbReference>
<dbReference type="GO" id="GO:0008832">
    <property type="term" value="F:dGTPase activity"/>
    <property type="evidence" value="ECO:0007669"/>
    <property type="project" value="TreeGrafter"/>
</dbReference>
<dbReference type="EnsemblMetazoa" id="Aqu2.1.15680_001">
    <property type="protein sequence ID" value="Aqu2.1.15680_001"/>
    <property type="gene ID" value="Aqu2.1.15680"/>
</dbReference>
<dbReference type="SUPFAM" id="SSF109604">
    <property type="entry name" value="HD-domain/PDEase-like"/>
    <property type="match status" value="1"/>
</dbReference>
<dbReference type="PANTHER" id="PTHR11373">
    <property type="entry name" value="DEOXYNUCLEOSIDE TRIPHOSPHATE TRIPHOSPHOHYDROLASE"/>
    <property type="match status" value="1"/>
</dbReference>
<dbReference type="PANTHER" id="PTHR11373:SF4">
    <property type="entry name" value="DEOXYNUCLEOSIDE TRIPHOSPHATE TRIPHOSPHOHYDROLASE SAMHD1"/>
    <property type="match status" value="1"/>
</dbReference>
<evidence type="ECO:0000259" key="1">
    <source>
        <dbReference type="PROSITE" id="PS50017"/>
    </source>
</evidence>
<dbReference type="PROSITE" id="PS50017">
    <property type="entry name" value="DEATH_DOMAIN"/>
    <property type="match status" value="1"/>
</dbReference>
<dbReference type="Pfam" id="PF00531">
    <property type="entry name" value="Death"/>
    <property type="match status" value="1"/>
</dbReference>
<proteinExistence type="predicted"/>
<evidence type="ECO:0000313" key="2">
    <source>
        <dbReference type="EnsemblMetazoa" id="Aqu2.1.15680_001"/>
    </source>
</evidence>
<accession>A0A1X7TLI2</accession>
<name>A0A1X7TLI2_AMPQE</name>
<dbReference type="GO" id="GO:0006203">
    <property type="term" value="P:dGTP catabolic process"/>
    <property type="evidence" value="ECO:0007669"/>
    <property type="project" value="TreeGrafter"/>
</dbReference>
<dbReference type="AlphaFoldDB" id="A0A1X7TLI2"/>
<protein>
    <recommendedName>
        <fullName evidence="1">Death domain-containing protein</fullName>
    </recommendedName>
</protein>
<reference evidence="2" key="1">
    <citation type="submission" date="2017-05" db="UniProtKB">
        <authorList>
            <consortium name="EnsemblMetazoa"/>
        </authorList>
    </citation>
    <scope>IDENTIFICATION</scope>
</reference>
<dbReference type="Gene3D" id="1.10.533.10">
    <property type="entry name" value="Death Domain, Fas"/>
    <property type="match status" value="1"/>
</dbReference>
<dbReference type="InParanoid" id="A0A1X7TLI2"/>
<dbReference type="OrthoDB" id="9991235at2759"/>
<sequence>MASAEHSNICQQLKVGDLVKVLDLLKCNDYSETNYFNLGLRLGLSVNTIKTIEANHTDIGRRLSECLTKWLEKADDVQKTKSGPTVYSLVSVLRETEQHAAAEGIEKQYAVADGTEKNPACKIFAGFTSNQSLLTALPKMVLLLQSEKLIEEIMCIKKEEKILLNEISKAVYIDSKKLEVFATILLQYSATIEIGSTIMREFRKVFYCDESCTDLAKKDALSSSASKFKSMHMKFCSTFNKVELIIKEYPSLTQDKIKTTLLNYSEDLMPQLAQCQNIQAILELVRKYCSLNDIEMLKFFVMELNIDEAKVVIQEYSDVIEEFSKTELSKCLNEKFSDATPLQCERIAIVFDQKTDACTLDNVRILSANIFHKLSSPQNSRTIKLFLISDSNNFFTITCSFPLILSEQLITAALNNIDVLKENKVKRLTIGYCTVYEATETVDTPTLSYEKQLLSPSSGLSKQLMLSLSIQLINCKDEELKNKMHGVETMKNEISRQKSDETGQLLHQKVTEKETDDESNQAKNLLITESSQSTQEAFGTSFEPTVTKALREDKVFLYEIVVNRMSGLDVNRMDYTMRDAGVLGKRIYFKWRKFLNRICVKVCPDGKKHICANEDDLDTYNGFFGDRHTLFRELYFERKNRIVATMVNRILKKCGEAKFIRGPDGKRLSLIDAIKKMDTYSRLNDGILDVINETVDDSEVEKLIKFLRSSKLFIPIGYVKNCQLERGSQQLKEEIAEKVEGLEKDDIIVDTEKSGYEEAKDQFMYYVSSNGTVQKWIIEWQSPPAGTFPARWGVFYTKHDKEMVAKIKNGIQKVVQENGGNVDIFKNETDVDLIPVEDPGSSD</sequence>
<dbReference type="Gene3D" id="1.10.3210.10">
    <property type="entry name" value="Hypothetical protein af1432"/>
    <property type="match status" value="1"/>
</dbReference>